<keyword evidence="3" id="KW-1185">Reference proteome</keyword>
<feature type="compositionally biased region" description="Basic and acidic residues" evidence="1">
    <location>
        <begin position="179"/>
        <end position="190"/>
    </location>
</feature>
<evidence type="ECO:0000256" key="1">
    <source>
        <dbReference type="SAM" id="MobiDB-lite"/>
    </source>
</evidence>
<name>A0A8H6HQ95_9AGAR</name>
<feature type="compositionally biased region" description="Polar residues" evidence="1">
    <location>
        <begin position="1"/>
        <end position="14"/>
    </location>
</feature>
<feature type="compositionally biased region" description="Low complexity" evidence="1">
    <location>
        <begin position="124"/>
        <end position="137"/>
    </location>
</feature>
<feature type="compositionally biased region" description="Basic and acidic residues" evidence="1">
    <location>
        <begin position="158"/>
        <end position="168"/>
    </location>
</feature>
<evidence type="ECO:0000313" key="2">
    <source>
        <dbReference type="EMBL" id="KAF6750457.1"/>
    </source>
</evidence>
<organism evidence="2 3">
    <name type="scientific">Ephemerocybe angulata</name>
    <dbReference type="NCBI Taxonomy" id="980116"/>
    <lineage>
        <taxon>Eukaryota</taxon>
        <taxon>Fungi</taxon>
        <taxon>Dikarya</taxon>
        <taxon>Basidiomycota</taxon>
        <taxon>Agaricomycotina</taxon>
        <taxon>Agaricomycetes</taxon>
        <taxon>Agaricomycetidae</taxon>
        <taxon>Agaricales</taxon>
        <taxon>Agaricineae</taxon>
        <taxon>Psathyrellaceae</taxon>
        <taxon>Ephemerocybe</taxon>
    </lineage>
</organism>
<evidence type="ECO:0000313" key="3">
    <source>
        <dbReference type="Proteomes" id="UP000521943"/>
    </source>
</evidence>
<dbReference type="Proteomes" id="UP000521943">
    <property type="component" value="Unassembled WGS sequence"/>
</dbReference>
<accession>A0A8H6HQ95</accession>
<feature type="compositionally biased region" description="Basic and acidic residues" evidence="1">
    <location>
        <begin position="264"/>
        <end position="289"/>
    </location>
</feature>
<feature type="compositionally biased region" description="Basic and acidic residues" evidence="1">
    <location>
        <begin position="49"/>
        <end position="62"/>
    </location>
</feature>
<comment type="caution">
    <text evidence="2">The sequence shown here is derived from an EMBL/GenBank/DDBJ whole genome shotgun (WGS) entry which is preliminary data.</text>
</comment>
<proteinExistence type="predicted"/>
<reference evidence="2 3" key="1">
    <citation type="submission" date="2020-07" db="EMBL/GenBank/DDBJ databases">
        <title>Comparative genomics of pyrophilous fungi reveals a link between fire events and developmental genes.</title>
        <authorList>
            <consortium name="DOE Joint Genome Institute"/>
            <person name="Steindorff A.S."/>
            <person name="Carver A."/>
            <person name="Calhoun S."/>
            <person name="Stillman K."/>
            <person name="Liu H."/>
            <person name="Lipzen A."/>
            <person name="Pangilinan J."/>
            <person name="Labutti K."/>
            <person name="Bruns T.D."/>
            <person name="Grigoriev I.V."/>
        </authorList>
    </citation>
    <scope>NUCLEOTIDE SEQUENCE [LARGE SCALE GENOMIC DNA]</scope>
    <source>
        <strain evidence="2 3">CBS 144469</strain>
    </source>
</reference>
<feature type="compositionally biased region" description="Basic and acidic residues" evidence="1">
    <location>
        <begin position="72"/>
        <end position="122"/>
    </location>
</feature>
<feature type="compositionally biased region" description="Basic residues" evidence="1">
    <location>
        <begin position="318"/>
        <end position="329"/>
    </location>
</feature>
<feature type="region of interest" description="Disordered" evidence="1">
    <location>
        <begin position="226"/>
        <end position="329"/>
    </location>
</feature>
<feature type="region of interest" description="Disordered" evidence="1">
    <location>
        <begin position="1"/>
        <end position="206"/>
    </location>
</feature>
<sequence>MEAQQFITSTTANACPTPIQLPFHPLPTMLSAQIEGKEAPKMSGETSETADHRRIEASEEVVRSWTSNDGTGEGRQEERLKKGGDEGGRKDESETAHHPGNEDERGTSFEVIFERRRPERAMRRAQPGRAQRQPGRGQQEGGGGRVRGQRGARRRTSSRKEAEQRADANEGEIGSLDQGRGEREWRKGGVDIEMGAVGQGRRTRAEKARAAVEVVKDVDRVGVGAALKNEVRGTQANDEGHAVDGAETPGTSGATGSKSAGAPEGERNGGPDRPVDPKERARVQARVENRPMGQKGEQKWRPHRAKAARGTESTKSGRTGRRQSAKARAKVQLGVQGLFGLGKRAPSHFEEPFLYI</sequence>
<protein>
    <submittedName>
        <fullName evidence="2">Uncharacterized protein</fullName>
    </submittedName>
</protein>
<feature type="compositionally biased region" description="Basic residues" evidence="1">
    <location>
        <begin position="147"/>
        <end position="157"/>
    </location>
</feature>
<gene>
    <name evidence="2" type="ORF">DFP72DRAFT_851557</name>
</gene>
<feature type="compositionally biased region" description="Low complexity" evidence="1">
    <location>
        <begin position="248"/>
        <end position="263"/>
    </location>
</feature>
<feature type="non-terminal residue" evidence="2">
    <location>
        <position position="1"/>
    </location>
</feature>
<dbReference type="AlphaFoldDB" id="A0A8H6HQ95"/>
<dbReference type="EMBL" id="JACGCI010000056">
    <property type="protein sequence ID" value="KAF6750457.1"/>
    <property type="molecule type" value="Genomic_DNA"/>
</dbReference>